<protein>
    <submittedName>
        <fullName evidence="9">Transporter (CPA2 family)</fullName>
    </submittedName>
</protein>
<evidence type="ECO:0000256" key="1">
    <source>
        <dbReference type="ARBA" id="ARBA00004141"/>
    </source>
</evidence>
<feature type="transmembrane region" description="Helical" evidence="7">
    <location>
        <begin position="303"/>
        <end position="322"/>
    </location>
</feature>
<feature type="transmembrane region" description="Helical" evidence="7">
    <location>
        <begin position="83"/>
        <end position="103"/>
    </location>
</feature>
<feature type="transmembrane region" description="Helical" evidence="7">
    <location>
        <begin position="41"/>
        <end position="63"/>
    </location>
</feature>
<name>A0A2T0Q1K4_9ACTN</name>
<reference evidence="9 10" key="1">
    <citation type="submission" date="2018-03" db="EMBL/GenBank/DDBJ databases">
        <title>Genomic Encyclopedia of Archaeal and Bacterial Type Strains, Phase II (KMG-II): from individual species to whole genera.</title>
        <authorList>
            <person name="Goeker M."/>
        </authorList>
    </citation>
    <scope>NUCLEOTIDE SEQUENCE [LARGE SCALE GENOMIC DNA]</scope>
    <source>
        <strain evidence="9 10">DSM 45601</strain>
    </source>
</reference>
<comment type="caution">
    <text evidence="9">The sequence shown here is derived from an EMBL/GenBank/DDBJ whole genome shotgun (WGS) entry which is preliminary data.</text>
</comment>
<comment type="subcellular location">
    <subcellularLocation>
        <location evidence="1">Membrane</location>
        <topology evidence="1">Multi-pass membrane protein</topology>
    </subcellularLocation>
</comment>
<dbReference type="PANTHER" id="PTHR32468:SF0">
    <property type="entry name" value="K(+)_H(+) ANTIPORTER 1"/>
    <property type="match status" value="1"/>
</dbReference>
<dbReference type="Pfam" id="PF00999">
    <property type="entry name" value="Na_H_Exchanger"/>
    <property type="match status" value="1"/>
</dbReference>
<dbReference type="PANTHER" id="PTHR32468">
    <property type="entry name" value="CATION/H + ANTIPORTER"/>
    <property type="match status" value="1"/>
</dbReference>
<feature type="transmembrane region" description="Helical" evidence="7">
    <location>
        <begin position="151"/>
        <end position="174"/>
    </location>
</feature>
<keyword evidence="10" id="KW-1185">Reference proteome</keyword>
<dbReference type="InterPro" id="IPR050794">
    <property type="entry name" value="CPA2_transporter"/>
</dbReference>
<dbReference type="OrthoDB" id="9793589at2"/>
<feature type="domain" description="Cation/H+ exchanger transmembrane" evidence="8">
    <location>
        <begin position="20"/>
        <end position="405"/>
    </location>
</feature>
<evidence type="ECO:0000259" key="8">
    <source>
        <dbReference type="Pfam" id="PF00999"/>
    </source>
</evidence>
<feature type="transmembrane region" description="Helical" evidence="7">
    <location>
        <begin position="272"/>
        <end position="291"/>
    </location>
</feature>
<accession>A0A2T0Q1K4</accession>
<dbReference type="AlphaFoldDB" id="A0A2T0Q1K4"/>
<evidence type="ECO:0000313" key="10">
    <source>
        <dbReference type="Proteomes" id="UP000237846"/>
    </source>
</evidence>
<dbReference type="RefSeq" id="WP_106247196.1">
    <property type="nucleotide sequence ID" value="NZ_PVZC01000005.1"/>
</dbReference>
<keyword evidence="3 7" id="KW-0812">Transmembrane</keyword>
<feature type="transmembrane region" description="Helical" evidence="7">
    <location>
        <begin position="12"/>
        <end position="29"/>
    </location>
</feature>
<evidence type="ECO:0000256" key="3">
    <source>
        <dbReference type="ARBA" id="ARBA00022692"/>
    </source>
</evidence>
<evidence type="ECO:0000256" key="2">
    <source>
        <dbReference type="ARBA" id="ARBA00022448"/>
    </source>
</evidence>
<evidence type="ECO:0000256" key="6">
    <source>
        <dbReference type="ARBA" id="ARBA00023136"/>
    </source>
</evidence>
<evidence type="ECO:0000256" key="5">
    <source>
        <dbReference type="ARBA" id="ARBA00023065"/>
    </source>
</evidence>
<feature type="transmembrane region" description="Helical" evidence="7">
    <location>
        <begin position="246"/>
        <end position="266"/>
    </location>
</feature>
<dbReference type="EMBL" id="PVZC01000005">
    <property type="protein sequence ID" value="PRX97674.1"/>
    <property type="molecule type" value="Genomic_DNA"/>
</dbReference>
<dbReference type="GO" id="GO:0016020">
    <property type="term" value="C:membrane"/>
    <property type="evidence" value="ECO:0007669"/>
    <property type="project" value="UniProtKB-SubCell"/>
</dbReference>
<keyword evidence="6 7" id="KW-0472">Membrane</keyword>
<keyword evidence="5" id="KW-0406">Ion transport</keyword>
<dbReference type="Gene3D" id="1.20.1530.20">
    <property type="match status" value="1"/>
</dbReference>
<dbReference type="Proteomes" id="UP000237846">
    <property type="component" value="Unassembled WGS sequence"/>
</dbReference>
<organism evidence="9 10">
    <name type="scientific">Allonocardiopsis opalescens</name>
    <dbReference type="NCBI Taxonomy" id="1144618"/>
    <lineage>
        <taxon>Bacteria</taxon>
        <taxon>Bacillati</taxon>
        <taxon>Actinomycetota</taxon>
        <taxon>Actinomycetes</taxon>
        <taxon>Streptosporangiales</taxon>
        <taxon>Allonocardiopsis</taxon>
    </lineage>
</organism>
<evidence type="ECO:0000256" key="4">
    <source>
        <dbReference type="ARBA" id="ARBA00022989"/>
    </source>
</evidence>
<feature type="transmembrane region" description="Helical" evidence="7">
    <location>
        <begin position="214"/>
        <end position="234"/>
    </location>
</feature>
<evidence type="ECO:0000256" key="7">
    <source>
        <dbReference type="SAM" id="Phobius"/>
    </source>
</evidence>
<dbReference type="GO" id="GO:0015297">
    <property type="term" value="F:antiporter activity"/>
    <property type="evidence" value="ECO:0007669"/>
    <property type="project" value="InterPro"/>
</dbReference>
<gene>
    <name evidence="9" type="ORF">CLV72_10524</name>
</gene>
<feature type="transmembrane region" description="Helical" evidence="7">
    <location>
        <begin position="115"/>
        <end position="139"/>
    </location>
</feature>
<feature type="transmembrane region" description="Helical" evidence="7">
    <location>
        <begin position="186"/>
        <end position="208"/>
    </location>
</feature>
<dbReference type="InterPro" id="IPR038770">
    <property type="entry name" value="Na+/solute_symporter_sf"/>
</dbReference>
<keyword evidence="4 7" id="KW-1133">Transmembrane helix</keyword>
<dbReference type="InterPro" id="IPR006153">
    <property type="entry name" value="Cation/H_exchanger_TM"/>
</dbReference>
<proteinExistence type="predicted"/>
<feature type="transmembrane region" description="Helical" evidence="7">
    <location>
        <begin position="361"/>
        <end position="383"/>
    </location>
</feature>
<evidence type="ECO:0000313" key="9">
    <source>
        <dbReference type="EMBL" id="PRX97674.1"/>
    </source>
</evidence>
<feature type="transmembrane region" description="Helical" evidence="7">
    <location>
        <begin position="395"/>
        <end position="418"/>
    </location>
</feature>
<sequence length="436" mass="43685">MPTDLDLATRFFLQLAVILAAAHGLALVLRRIGQPEVVAHMLAGLLLGASGLGWIAPELSALLFPATAVLPGGTAVAHPSQSVLYVVGQLGVVCCMFCVGLGFDTGVLRRHARESSWVAAVGLGAPVLGGGLLGLLLAGDDRLFPPDVADRVAVLFVAAAVAVAALPVLARIVAERGLTGTRAGTIALGGAVADDVAAWTLLAVAIATHRAEPLVAVVTAAGTLLYVAAVLVLGRPLLRRLAAADGRVGAGAAVVVLGLLMLGAWFTELVQIYAVFGAFVLGLATPLGPLADRLRALLEPVTLALLLPVFFVHAGAAVRLAALDSAGLVLIAALVVAAAFATKAGACALASRAAGASWRDAAGLGVLMNARGLTGLVLIGIGLREGLITGAGYTLLAIAILATTVAVAPGLALVDRLLPADAARRPRAAARQGSPG</sequence>
<feature type="transmembrane region" description="Helical" evidence="7">
    <location>
        <begin position="328"/>
        <end position="349"/>
    </location>
</feature>
<dbReference type="GO" id="GO:1902600">
    <property type="term" value="P:proton transmembrane transport"/>
    <property type="evidence" value="ECO:0007669"/>
    <property type="project" value="InterPro"/>
</dbReference>
<keyword evidence="2" id="KW-0813">Transport</keyword>